<evidence type="ECO:0000313" key="3">
    <source>
        <dbReference type="Proteomes" id="UP000596661"/>
    </source>
</evidence>
<feature type="region of interest" description="Disordered" evidence="1">
    <location>
        <begin position="108"/>
        <end position="129"/>
    </location>
</feature>
<sequence>MADNKENVHTPHEETTYRPKKELMCSWRPFNSPFEWTTSSRRTQNLGISHEGPRMKNGRPFHNPVGENGARAPTKYIPIVELEKRHLKRRLEEANWLNAELEREATAVRAEVQGNNTQNQPDPRERTTR</sequence>
<dbReference type="Proteomes" id="UP000596661">
    <property type="component" value="Chromosome 9"/>
</dbReference>
<dbReference type="EnsemblPlants" id="evm.model.09.750">
    <property type="protein sequence ID" value="cds.evm.model.09.750"/>
    <property type="gene ID" value="evm.TU.09.750"/>
</dbReference>
<proteinExistence type="predicted"/>
<dbReference type="AlphaFoldDB" id="A0A803QH91"/>
<keyword evidence="3" id="KW-1185">Reference proteome</keyword>
<evidence type="ECO:0000256" key="1">
    <source>
        <dbReference type="SAM" id="MobiDB-lite"/>
    </source>
</evidence>
<protein>
    <submittedName>
        <fullName evidence="2">Uncharacterized protein</fullName>
    </submittedName>
</protein>
<reference evidence="2" key="2">
    <citation type="submission" date="2021-03" db="UniProtKB">
        <authorList>
            <consortium name="EnsemblPlants"/>
        </authorList>
    </citation>
    <scope>IDENTIFICATION</scope>
</reference>
<name>A0A803QH91_CANSA</name>
<evidence type="ECO:0000313" key="2">
    <source>
        <dbReference type="EnsemblPlants" id="cds.evm.model.09.750"/>
    </source>
</evidence>
<feature type="compositionally biased region" description="Polar residues" evidence="1">
    <location>
        <begin position="34"/>
        <end position="47"/>
    </location>
</feature>
<feature type="region of interest" description="Disordered" evidence="1">
    <location>
        <begin position="34"/>
        <end position="71"/>
    </location>
</feature>
<accession>A0A803QH91</accession>
<reference evidence="2" key="1">
    <citation type="submission" date="2018-11" db="EMBL/GenBank/DDBJ databases">
        <authorList>
            <person name="Grassa J C."/>
        </authorList>
    </citation>
    <scope>NUCLEOTIDE SEQUENCE [LARGE SCALE GENOMIC DNA]</scope>
</reference>
<organism evidence="2 3">
    <name type="scientific">Cannabis sativa</name>
    <name type="common">Hemp</name>
    <name type="synonym">Marijuana</name>
    <dbReference type="NCBI Taxonomy" id="3483"/>
    <lineage>
        <taxon>Eukaryota</taxon>
        <taxon>Viridiplantae</taxon>
        <taxon>Streptophyta</taxon>
        <taxon>Embryophyta</taxon>
        <taxon>Tracheophyta</taxon>
        <taxon>Spermatophyta</taxon>
        <taxon>Magnoliopsida</taxon>
        <taxon>eudicotyledons</taxon>
        <taxon>Gunneridae</taxon>
        <taxon>Pentapetalae</taxon>
        <taxon>rosids</taxon>
        <taxon>fabids</taxon>
        <taxon>Rosales</taxon>
        <taxon>Cannabaceae</taxon>
        <taxon>Cannabis</taxon>
    </lineage>
</organism>
<dbReference type="Gramene" id="evm.model.09.750">
    <property type="protein sequence ID" value="cds.evm.model.09.750"/>
    <property type="gene ID" value="evm.TU.09.750"/>
</dbReference>
<dbReference type="EMBL" id="UZAU01000735">
    <property type="status" value="NOT_ANNOTATED_CDS"/>
    <property type="molecule type" value="Genomic_DNA"/>
</dbReference>